<evidence type="ECO:0000313" key="2">
    <source>
        <dbReference type="Proteomes" id="UP000026915"/>
    </source>
</evidence>
<protein>
    <submittedName>
        <fullName evidence="1">Retrotransposon, unclassified-like protein</fullName>
    </submittedName>
</protein>
<dbReference type="eggNOG" id="KOG1075">
    <property type="taxonomic scope" value="Eukaryota"/>
</dbReference>
<dbReference type="Proteomes" id="UP000026915">
    <property type="component" value="Unassembled WGS sequence"/>
</dbReference>
<evidence type="ECO:0000313" key="1">
    <source>
        <dbReference type="EMBL" id="EOY20327.1"/>
    </source>
</evidence>
<dbReference type="InParanoid" id="S1SI43"/>
<dbReference type="AlphaFoldDB" id="S1SI43"/>
<name>S1SI43_THECC</name>
<dbReference type="EMBL" id="KE133033">
    <property type="protein sequence ID" value="EOY20327.1"/>
    <property type="molecule type" value="Genomic_DNA"/>
</dbReference>
<sequence>MMTNWKISHYLLQVKKSLSNKWPKPFLYMCWAASNFQTRYVKKLTLPLLNFDRVVMEKDKKIHWRNWKSICLSKFSRAMGFRDTKNFNLAMLANQGWGFQMQEPTLVYSVLKERYFPNFEFVNAPIGSNPSYIWHTIRKSQTVIQKRLIWRIRDGSKISVKNECWIPYGTPRLVLACGNSY</sequence>
<dbReference type="Gramene" id="EOY20327">
    <property type="protein sequence ID" value="EOY20327"/>
    <property type="gene ID" value="TCM_045869"/>
</dbReference>
<organism evidence="1 2">
    <name type="scientific">Theobroma cacao</name>
    <name type="common">Cacao</name>
    <name type="synonym">Cocoa</name>
    <dbReference type="NCBI Taxonomy" id="3641"/>
    <lineage>
        <taxon>Eukaryota</taxon>
        <taxon>Viridiplantae</taxon>
        <taxon>Streptophyta</taxon>
        <taxon>Embryophyta</taxon>
        <taxon>Tracheophyta</taxon>
        <taxon>Spermatophyta</taxon>
        <taxon>Magnoliopsida</taxon>
        <taxon>eudicotyledons</taxon>
        <taxon>Gunneridae</taxon>
        <taxon>Pentapetalae</taxon>
        <taxon>rosids</taxon>
        <taxon>malvids</taxon>
        <taxon>Malvales</taxon>
        <taxon>Malvaceae</taxon>
        <taxon>Byttnerioideae</taxon>
        <taxon>Theobroma</taxon>
    </lineage>
</organism>
<accession>S1SI43</accession>
<keyword evidence="2" id="KW-1185">Reference proteome</keyword>
<dbReference type="HOGENOM" id="CLU_1491633_0_0_1"/>
<proteinExistence type="predicted"/>
<reference evidence="1 2" key="1">
    <citation type="journal article" date="2013" name="Genome Biol.">
        <title>The genome sequence of the most widely cultivated cacao type and its use to identify candidate genes regulating pod color.</title>
        <authorList>
            <person name="Motamayor J.C."/>
            <person name="Mockaitis K."/>
            <person name="Schmutz J."/>
            <person name="Haiminen N."/>
            <person name="Iii D.L."/>
            <person name="Cornejo O."/>
            <person name="Findley S.D."/>
            <person name="Zheng P."/>
            <person name="Utro F."/>
            <person name="Royaert S."/>
            <person name="Saski C."/>
            <person name="Jenkins J."/>
            <person name="Podicheti R."/>
            <person name="Zhao M."/>
            <person name="Scheffler B.E."/>
            <person name="Stack J.C."/>
            <person name="Feltus F.A."/>
            <person name="Mustiga G.M."/>
            <person name="Amores F."/>
            <person name="Phillips W."/>
            <person name="Marelli J.P."/>
            <person name="May G.D."/>
            <person name="Shapiro H."/>
            <person name="Ma J."/>
            <person name="Bustamante C.D."/>
            <person name="Schnell R.J."/>
            <person name="Main D."/>
            <person name="Gilbert D."/>
            <person name="Parida L."/>
            <person name="Kuhn D.N."/>
        </authorList>
    </citation>
    <scope>NUCLEOTIDE SEQUENCE [LARGE SCALE GENOMIC DNA]</scope>
    <source>
        <strain evidence="2">cv. Matina 1-6</strain>
    </source>
</reference>
<gene>
    <name evidence="1" type="ORF">TCM_045869</name>
</gene>